<comment type="similarity">
    <text evidence="1">Belongs to the bacterial solute-binding protein 5 family.</text>
</comment>
<protein>
    <submittedName>
        <fullName evidence="6">Glutathione-binding protein GsiB</fullName>
    </submittedName>
</protein>
<dbReference type="RefSeq" id="WP_077702520.1">
    <property type="nucleotide sequence ID" value="NZ_CP018622.1"/>
</dbReference>
<evidence type="ECO:0000313" key="7">
    <source>
        <dbReference type="Proteomes" id="UP000234237"/>
    </source>
</evidence>
<dbReference type="STRING" id="302167.GCA_900166595_00827"/>
<keyword evidence="2" id="KW-0813">Transport</keyword>
<dbReference type="Pfam" id="PF00496">
    <property type="entry name" value="SBP_bac_5"/>
    <property type="match status" value="1"/>
</dbReference>
<evidence type="ECO:0000256" key="3">
    <source>
        <dbReference type="ARBA" id="ARBA00022729"/>
    </source>
</evidence>
<dbReference type="PIRSF" id="PIRSF002741">
    <property type="entry name" value="MppA"/>
    <property type="match status" value="1"/>
</dbReference>
<feature type="domain" description="Solute-binding protein family 5" evidence="5">
    <location>
        <begin position="81"/>
        <end position="443"/>
    </location>
</feature>
<dbReference type="Gene3D" id="3.40.190.10">
    <property type="entry name" value="Periplasmic binding protein-like II"/>
    <property type="match status" value="1"/>
</dbReference>
<organism evidence="6 7">
    <name type="scientific">Virgibacillus dokdonensis</name>
    <dbReference type="NCBI Taxonomy" id="302167"/>
    <lineage>
        <taxon>Bacteria</taxon>
        <taxon>Bacillati</taxon>
        <taxon>Bacillota</taxon>
        <taxon>Bacilli</taxon>
        <taxon>Bacillales</taxon>
        <taxon>Bacillaceae</taxon>
        <taxon>Virgibacillus</taxon>
    </lineage>
</organism>
<dbReference type="KEGG" id="vpn:A21D_02164"/>
<dbReference type="CDD" id="cd08499">
    <property type="entry name" value="PBP2_Ylib_like"/>
    <property type="match status" value="1"/>
</dbReference>
<dbReference type="PANTHER" id="PTHR30290">
    <property type="entry name" value="PERIPLASMIC BINDING COMPONENT OF ABC TRANSPORTER"/>
    <property type="match status" value="1"/>
</dbReference>
<feature type="chain" id="PRO_5039232654" evidence="4">
    <location>
        <begin position="22"/>
        <end position="525"/>
    </location>
</feature>
<dbReference type="GO" id="GO:0042597">
    <property type="term" value="C:periplasmic space"/>
    <property type="evidence" value="ECO:0007669"/>
    <property type="project" value="UniProtKB-ARBA"/>
</dbReference>
<feature type="signal peptide" evidence="4">
    <location>
        <begin position="1"/>
        <end position="21"/>
    </location>
</feature>
<evidence type="ECO:0000256" key="4">
    <source>
        <dbReference type="SAM" id="SignalP"/>
    </source>
</evidence>
<gene>
    <name evidence="6" type="primary">gsiB</name>
    <name evidence="6" type="ORF">A21D_02164</name>
</gene>
<name>A0A2K9IZT9_9BACI</name>
<dbReference type="AlphaFoldDB" id="A0A2K9IZT9"/>
<evidence type="ECO:0000259" key="5">
    <source>
        <dbReference type="Pfam" id="PF00496"/>
    </source>
</evidence>
<evidence type="ECO:0000256" key="2">
    <source>
        <dbReference type="ARBA" id="ARBA00022448"/>
    </source>
</evidence>
<dbReference type="PROSITE" id="PS51257">
    <property type="entry name" value="PROKAR_LIPOPROTEIN"/>
    <property type="match status" value="1"/>
</dbReference>
<evidence type="ECO:0000256" key="1">
    <source>
        <dbReference type="ARBA" id="ARBA00005695"/>
    </source>
</evidence>
<accession>A0A2K9IZT9</accession>
<keyword evidence="3 4" id="KW-0732">Signal</keyword>
<dbReference type="GO" id="GO:0043190">
    <property type="term" value="C:ATP-binding cassette (ABC) transporter complex"/>
    <property type="evidence" value="ECO:0007669"/>
    <property type="project" value="InterPro"/>
</dbReference>
<dbReference type="PANTHER" id="PTHR30290:SF9">
    <property type="entry name" value="OLIGOPEPTIDE-BINDING PROTEIN APPA"/>
    <property type="match status" value="1"/>
</dbReference>
<dbReference type="Gene3D" id="3.90.76.10">
    <property type="entry name" value="Dipeptide-binding Protein, Domain 1"/>
    <property type="match status" value="1"/>
</dbReference>
<dbReference type="InterPro" id="IPR000914">
    <property type="entry name" value="SBP_5_dom"/>
</dbReference>
<dbReference type="Gene3D" id="3.10.105.10">
    <property type="entry name" value="Dipeptide-binding Protein, Domain 3"/>
    <property type="match status" value="1"/>
</dbReference>
<dbReference type="GO" id="GO:1904680">
    <property type="term" value="F:peptide transmembrane transporter activity"/>
    <property type="evidence" value="ECO:0007669"/>
    <property type="project" value="TreeGrafter"/>
</dbReference>
<dbReference type="Proteomes" id="UP000234237">
    <property type="component" value="Chromosome"/>
</dbReference>
<reference evidence="7" key="1">
    <citation type="submission" date="2016-11" db="EMBL/GenBank/DDBJ databases">
        <title>Complete genome sequence of Virgibacillus pantothenticus 21D, a halophilic bacterium isolated from the deep hypersaline anoxic basin Discovery in the Mediterranean Sea.</title>
        <authorList>
            <person name="Zeaiter Z."/>
            <person name="Booth J.M."/>
            <person name="Prosdocimi E.M."/>
            <person name="Mapelli F."/>
            <person name="Fusi M."/>
            <person name="Daffonchio D."/>
            <person name="Borin S."/>
            <person name="Crotti E."/>
        </authorList>
    </citation>
    <scope>NUCLEOTIDE SEQUENCE [LARGE SCALE GENOMIC DNA]</scope>
    <source>
        <strain evidence="7">21D</strain>
    </source>
</reference>
<evidence type="ECO:0000313" key="6">
    <source>
        <dbReference type="EMBL" id="AUJ25228.1"/>
    </source>
</evidence>
<dbReference type="SUPFAM" id="SSF53850">
    <property type="entry name" value="Periplasmic binding protein-like II"/>
    <property type="match status" value="1"/>
</dbReference>
<dbReference type="InterPro" id="IPR030678">
    <property type="entry name" value="Peptide/Ni-bd"/>
</dbReference>
<proteinExistence type="inferred from homology"/>
<sequence>MKRTLFAFLTVIILFSLVACAGGESGEEEGTSEQNESKKRLTVNLSADPVSLDPHAANDGTSLYVMNAMYDTLVAMNKELEIEPALAESLEQVDELVWEAKLRKDVTFHDGSELNAEVVKANLDRVRDPDVGSPLAFLFDMIDSVSVVDDFTVHIETKFPFAALPSHLAHPGGHIISLDAIEKDYQQMEDGGDPFTYINENPVGTGYFKYDERVNGEYVSLVKNDAYWGKRAKVDQVTFKTVPEDAARIAELRTGEADIIYPVNPNDMEQINNNEETVVHETESASMSYLGMNNNKEPFQDSNVRQAIAMAIDKQELIDGVFSGVPLVANGPLAPTVVGYSDSLEAIDYNLDKASELLKEAGYEEGFSATILAYDRTTSDVAEYIQVQLEKIGIDVNIEMAEVGAYLEVTANGSFDMFIGSWGTVTLDADYGLYPMFYSQNAGSAGNRSFFNNERVDELLENARQTSNEQDRLQLYKEAQQIIMDEATIVPLYHSVLLAGLREEVAGFYQYPSSFPFLRDVAMNY</sequence>
<dbReference type="GO" id="GO:0015833">
    <property type="term" value="P:peptide transport"/>
    <property type="evidence" value="ECO:0007669"/>
    <property type="project" value="TreeGrafter"/>
</dbReference>
<dbReference type="InterPro" id="IPR039424">
    <property type="entry name" value="SBP_5"/>
</dbReference>
<dbReference type="EMBL" id="CP018622">
    <property type="protein sequence ID" value="AUJ25228.1"/>
    <property type="molecule type" value="Genomic_DNA"/>
</dbReference>